<dbReference type="Gene3D" id="6.10.250.2080">
    <property type="match status" value="1"/>
</dbReference>
<evidence type="ECO:0000256" key="11">
    <source>
        <dbReference type="ARBA" id="ARBA00023225"/>
    </source>
</evidence>
<evidence type="ECO:0000256" key="2">
    <source>
        <dbReference type="ARBA" id="ARBA00010690"/>
    </source>
</evidence>
<evidence type="ECO:0000256" key="14">
    <source>
        <dbReference type="SAM" id="MobiDB-lite"/>
    </source>
</evidence>
<evidence type="ECO:0000256" key="9">
    <source>
        <dbReference type="ARBA" id="ARBA00022989"/>
    </source>
</evidence>
<dbReference type="EMBL" id="CP034545">
    <property type="protein sequence ID" value="AZQ49708.1"/>
    <property type="molecule type" value="Genomic_DNA"/>
</dbReference>
<dbReference type="SUPFAM" id="SSF160544">
    <property type="entry name" value="EscU C-terminal domain-like"/>
    <property type="match status" value="1"/>
</dbReference>
<feature type="transmembrane region" description="Helical" evidence="13">
    <location>
        <begin position="90"/>
        <end position="117"/>
    </location>
</feature>
<evidence type="ECO:0000256" key="10">
    <source>
        <dbReference type="ARBA" id="ARBA00023136"/>
    </source>
</evidence>
<evidence type="ECO:0000256" key="5">
    <source>
        <dbReference type="ARBA" id="ARBA00022475"/>
    </source>
</evidence>
<evidence type="ECO:0000256" key="7">
    <source>
        <dbReference type="ARBA" id="ARBA00022795"/>
    </source>
</evidence>
<comment type="function">
    <text evidence="12 13">Required for formation of the rod structure in the basal body of the flagellar apparatus. Together with FliI and FliH, may constitute the export apparatus of flagellin.</text>
</comment>
<dbReference type="FunFam" id="3.40.1690.10:FF:000001">
    <property type="entry name" value="Flagellar biosynthetic protein FlhB"/>
    <property type="match status" value="1"/>
</dbReference>
<dbReference type="InterPro" id="IPR006136">
    <property type="entry name" value="FlhB"/>
</dbReference>
<dbReference type="NCBIfam" id="TIGR00328">
    <property type="entry name" value="flhB"/>
    <property type="match status" value="1"/>
</dbReference>
<feature type="compositionally biased region" description="Acidic residues" evidence="14">
    <location>
        <begin position="381"/>
        <end position="390"/>
    </location>
</feature>
<dbReference type="PANTHER" id="PTHR30531">
    <property type="entry name" value="FLAGELLAR BIOSYNTHETIC PROTEIN FLHB"/>
    <property type="match status" value="1"/>
</dbReference>
<dbReference type="PANTHER" id="PTHR30531:SF12">
    <property type="entry name" value="FLAGELLAR BIOSYNTHETIC PROTEIN FLHB"/>
    <property type="match status" value="1"/>
</dbReference>
<dbReference type="Gene3D" id="3.40.1690.10">
    <property type="entry name" value="secretion proteins EscU"/>
    <property type="match status" value="1"/>
</dbReference>
<keyword evidence="6 13" id="KW-0812">Transmembrane</keyword>
<dbReference type="InterPro" id="IPR006135">
    <property type="entry name" value="T3SS_substrate_exporter"/>
</dbReference>
<evidence type="ECO:0000256" key="8">
    <source>
        <dbReference type="ARBA" id="ARBA00022927"/>
    </source>
</evidence>
<protein>
    <recommendedName>
        <fullName evidence="3 13">Flagellar biosynthetic protein FlhB</fullName>
    </recommendedName>
</protein>
<accession>A0A3S9N1M7</accession>
<evidence type="ECO:0000313" key="15">
    <source>
        <dbReference type="EMBL" id="AZQ49708.1"/>
    </source>
</evidence>
<gene>
    <name evidence="13 15" type="primary">flhB</name>
    <name evidence="15" type="ORF">D5R55_01025</name>
</gene>
<organism evidence="15 16">
    <name type="scientific">Burkholderia cenocepacia</name>
    <dbReference type="NCBI Taxonomy" id="95486"/>
    <lineage>
        <taxon>Bacteria</taxon>
        <taxon>Pseudomonadati</taxon>
        <taxon>Pseudomonadota</taxon>
        <taxon>Betaproteobacteria</taxon>
        <taxon>Burkholderiales</taxon>
        <taxon>Burkholderiaceae</taxon>
        <taxon>Burkholderia</taxon>
        <taxon>Burkholderia cepacia complex</taxon>
    </lineage>
</organism>
<keyword evidence="5 13" id="KW-1003">Cell membrane</keyword>
<feature type="transmembrane region" description="Helical" evidence="13">
    <location>
        <begin position="33"/>
        <end position="50"/>
    </location>
</feature>
<evidence type="ECO:0000256" key="6">
    <source>
        <dbReference type="ARBA" id="ARBA00022692"/>
    </source>
</evidence>
<evidence type="ECO:0000256" key="4">
    <source>
        <dbReference type="ARBA" id="ARBA00022448"/>
    </source>
</evidence>
<keyword evidence="15" id="KW-0966">Cell projection</keyword>
<dbReference type="InterPro" id="IPR029025">
    <property type="entry name" value="T3SS_substrate_exporter_C"/>
</dbReference>
<dbReference type="RefSeq" id="WP_126359180.1">
    <property type="nucleotide sequence ID" value="NZ_CP034545.1"/>
</dbReference>
<evidence type="ECO:0000256" key="13">
    <source>
        <dbReference type="RuleBase" id="RU364091"/>
    </source>
</evidence>
<feature type="transmembrane region" description="Helical" evidence="13">
    <location>
        <begin position="186"/>
        <end position="211"/>
    </location>
</feature>
<comment type="subcellular location">
    <subcellularLocation>
        <location evidence="1">Cell membrane</location>
        <topology evidence="1">Multi-pass membrane protein</topology>
    </subcellularLocation>
</comment>
<keyword evidence="8 13" id="KW-0653">Protein transport</keyword>
<dbReference type="AlphaFoldDB" id="A0A3S9N1M7"/>
<dbReference type="Pfam" id="PF01312">
    <property type="entry name" value="Bac_export_2"/>
    <property type="match status" value="1"/>
</dbReference>
<dbReference type="Proteomes" id="UP000277191">
    <property type="component" value="Chromosome 1"/>
</dbReference>
<keyword evidence="9 13" id="KW-1133">Transmembrane helix</keyword>
<evidence type="ECO:0000313" key="16">
    <source>
        <dbReference type="Proteomes" id="UP000277191"/>
    </source>
</evidence>
<dbReference type="PRINTS" id="PR00950">
    <property type="entry name" value="TYPE3IMSPROT"/>
</dbReference>
<sequence length="399" mass="42934">MADESDLDKTEAATPRRREKAREEGQVARSRELASFALLAAGFYGAWLLAGPSGGHLQAMLRGAFTFDRATAFDTNRMLSAAGSASLEGFAALLPLLALTGVAALLAPMALGGWLISQKTFELKFDRLNPISGLGRIFSIQGPIQLGMSIAKTLVVGGIGGIAIWRSKDELLGLATQPLGAALPDALHLVAVCCGTTVAGMLVVAGLDVPYQLWQYNKKLRMTKEEVKREHRENEGDPHVKGRIRQQQRAIARRRMMAAVPKADVVVTNPTHFAVALQYTDGEMRAPKVVAKGVNLVAARIRELAAEHNVPLLEAPPLARALYHNVEIEREIPGSLYSAVAEVLAWVYQLKRFRSEGGAFPAMPVDLDVPADLDKGTSVAADDEREEAEDTLGKQGTAA</sequence>
<reference evidence="15 16" key="1">
    <citation type="submission" date="2018-12" db="EMBL/GenBank/DDBJ databases">
        <title>Cadmium resistance mechanism in endophytic bacteria Burkholderia cenocepacia YG-3.</title>
        <authorList>
            <person name="Zhang X."/>
            <person name="Wang X."/>
            <person name="Zhu Y."/>
        </authorList>
    </citation>
    <scope>NUCLEOTIDE SEQUENCE [LARGE SCALE GENOMIC DNA]</scope>
    <source>
        <strain evidence="15 16">YG-3</strain>
    </source>
</reference>
<keyword evidence="4 13" id="KW-0813">Transport</keyword>
<feature type="transmembrane region" description="Helical" evidence="13">
    <location>
        <begin position="146"/>
        <end position="166"/>
    </location>
</feature>
<comment type="similarity">
    <text evidence="2 13">Belongs to the type III secretion exporter family.</text>
</comment>
<keyword evidence="10 13" id="KW-0472">Membrane</keyword>
<proteinExistence type="inferred from homology"/>
<keyword evidence="7 13" id="KW-1005">Bacterial flagellum biogenesis</keyword>
<name>A0A3S9N1M7_9BURK</name>
<dbReference type="GO" id="GO:0044780">
    <property type="term" value="P:bacterial-type flagellum assembly"/>
    <property type="evidence" value="ECO:0007669"/>
    <property type="project" value="InterPro"/>
</dbReference>
<keyword evidence="15" id="KW-0282">Flagellum</keyword>
<evidence type="ECO:0000256" key="3">
    <source>
        <dbReference type="ARBA" id="ARBA00021622"/>
    </source>
</evidence>
<evidence type="ECO:0000256" key="1">
    <source>
        <dbReference type="ARBA" id="ARBA00004651"/>
    </source>
</evidence>
<feature type="compositionally biased region" description="Basic and acidic residues" evidence="14">
    <location>
        <begin position="7"/>
        <end position="26"/>
    </location>
</feature>
<keyword evidence="11 13" id="KW-1006">Bacterial flagellum protein export</keyword>
<keyword evidence="15" id="KW-0969">Cilium</keyword>
<evidence type="ECO:0000256" key="12">
    <source>
        <dbReference type="ARBA" id="ARBA00025078"/>
    </source>
</evidence>
<dbReference type="GO" id="GO:0009306">
    <property type="term" value="P:protein secretion"/>
    <property type="evidence" value="ECO:0007669"/>
    <property type="project" value="InterPro"/>
</dbReference>
<dbReference type="GO" id="GO:0005886">
    <property type="term" value="C:plasma membrane"/>
    <property type="evidence" value="ECO:0007669"/>
    <property type="project" value="UniProtKB-SubCell"/>
</dbReference>
<feature type="region of interest" description="Disordered" evidence="14">
    <location>
        <begin position="373"/>
        <end position="399"/>
    </location>
</feature>
<feature type="region of interest" description="Disordered" evidence="14">
    <location>
        <begin position="1"/>
        <end position="26"/>
    </location>
</feature>